<keyword evidence="3" id="KW-0479">Metal-binding</keyword>
<dbReference type="Pfam" id="PF16837">
    <property type="entry name" value="SF3A3"/>
    <property type="match status" value="1"/>
</dbReference>
<accession>A0AAW1ILH4</accession>
<dbReference type="GO" id="GO:0008270">
    <property type="term" value="F:zinc ion binding"/>
    <property type="evidence" value="ECO:0007669"/>
    <property type="project" value="UniProtKB-KW"/>
</dbReference>
<evidence type="ECO:0000313" key="10">
    <source>
        <dbReference type="Proteomes" id="UP001443914"/>
    </source>
</evidence>
<organism evidence="9 10">
    <name type="scientific">Saponaria officinalis</name>
    <name type="common">Common soapwort</name>
    <name type="synonym">Lychnis saponaria</name>
    <dbReference type="NCBI Taxonomy" id="3572"/>
    <lineage>
        <taxon>Eukaryota</taxon>
        <taxon>Viridiplantae</taxon>
        <taxon>Streptophyta</taxon>
        <taxon>Embryophyta</taxon>
        <taxon>Tracheophyta</taxon>
        <taxon>Spermatophyta</taxon>
        <taxon>Magnoliopsida</taxon>
        <taxon>eudicotyledons</taxon>
        <taxon>Gunneridae</taxon>
        <taxon>Pentapetalae</taxon>
        <taxon>Caryophyllales</taxon>
        <taxon>Caryophyllaceae</taxon>
        <taxon>Caryophylleae</taxon>
        <taxon>Saponaria</taxon>
    </lineage>
</organism>
<keyword evidence="5" id="KW-0862">Zinc</keyword>
<gene>
    <name evidence="9" type="ORF">RND81_09G118700</name>
</gene>
<feature type="compositionally biased region" description="Acidic residues" evidence="7">
    <location>
        <begin position="211"/>
        <end position="229"/>
    </location>
</feature>
<dbReference type="GO" id="GO:0000398">
    <property type="term" value="P:mRNA splicing, via spliceosome"/>
    <property type="evidence" value="ECO:0007669"/>
    <property type="project" value="InterPro"/>
</dbReference>
<dbReference type="InterPro" id="IPR024598">
    <property type="entry name" value="SF3a60/Prp9_C"/>
</dbReference>
<evidence type="ECO:0000256" key="6">
    <source>
        <dbReference type="ARBA" id="ARBA00023242"/>
    </source>
</evidence>
<feature type="domain" description="Matrin-type" evidence="8">
    <location>
        <begin position="260"/>
        <end position="291"/>
    </location>
</feature>
<evidence type="ECO:0000256" key="1">
    <source>
        <dbReference type="ARBA" id="ARBA00004123"/>
    </source>
</evidence>
<dbReference type="EMBL" id="JBDFQZ010000009">
    <property type="protein sequence ID" value="KAK9690300.1"/>
    <property type="molecule type" value="Genomic_DNA"/>
</dbReference>
<dbReference type="GO" id="GO:0005681">
    <property type="term" value="C:spliceosomal complex"/>
    <property type="evidence" value="ECO:0007669"/>
    <property type="project" value="InterPro"/>
</dbReference>
<reference evidence="9" key="1">
    <citation type="submission" date="2024-03" db="EMBL/GenBank/DDBJ databases">
        <title>WGS assembly of Saponaria officinalis var. Norfolk2.</title>
        <authorList>
            <person name="Jenkins J."/>
            <person name="Shu S."/>
            <person name="Grimwood J."/>
            <person name="Barry K."/>
            <person name="Goodstein D."/>
            <person name="Schmutz J."/>
            <person name="Leebens-Mack J."/>
            <person name="Osbourn A."/>
        </authorList>
    </citation>
    <scope>NUCLEOTIDE SEQUENCE [LARGE SCALE GENOMIC DNA]</scope>
    <source>
        <strain evidence="9">JIC</strain>
    </source>
</reference>
<dbReference type="Pfam" id="PF11931">
    <property type="entry name" value="SF3a60_Prp9_C"/>
    <property type="match status" value="1"/>
</dbReference>
<evidence type="ECO:0000256" key="4">
    <source>
        <dbReference type="ARBA" id="ARBA00022771"/>
    </source>
</evidence>
<name>A0AAW1ILH4_SAPOF</name>
<comment type="caution">
    <text evidence="9">The sequence shown here is derived from an EMBL/GenBank/DDBJ whole genome shotgun (WGS) entry which is preliminary data.</text>
</comment>
<evidence type="ECO:0000313" key="9">
    <source>
        <dbReference type="EMBL" id="KAK9690300.1"/>
    </source>
</evidence>
<dbReference type="InterPro" id="IPR051421">
    <property type="entry name" value="RNA_Proc_DNA_Dmg_Regulator"/>
</dbReference>
<keyword evidence="4" id="KW-0863">Zinc-finger</keyword>
<comment type="similarity">
    <text evidence="2">Belongs to the SF3A3 family.</text>
</comment>
<keyword evidence="6" id="KW-0539">Nucleus</keyword>
<dbReference type="InterPro" id="IPR000690">
    <property type="entry name" value="Matrin/U1-C_Znf_C2H2"/>
</dbReference>
<dbReference type="GO" id="GO:0003723">
    <property type="term" value="F:RNA binding"/>
    <property type="evidence" value="ECO:0007669"/>
    <property type="project" value="InterPro"/>
</dbReference>
<protein>
    <recommendedName>
        <fullName evidence="8">Matrin-type domain-containing protein</fullName>
    </recommendedName>
</protein>
<dbReference type="Proteomes" id="UP001443914">
    <property type="component" value="Unassembled WGS sequence"/>
</dbReference>
<evidence type="ECO:0000256" key="7">
    <source>
        <dbReference type="SAM" id="MobiDB-lite"/>
    </source>
</evidence>
<evidence type="ECO:0000256" key="2">
    <source>
        <dbReference type="ARBA" id="ARBA00008776"/>
    </source>
</evidence>
<dbReference type="PANTHER" id="PTHR12786">
    <property type="entry name" value="SPLICING FACTOR SF3A-RELATED"/>
    <property type="match status" value="1"/>
</dbReference>
<evidence type="ECO:0000256" key="3">
    <source>
        <dbReference type="ARBA" id="ARBA00022723"/>
    </source>
</evidence>
<dbReference type="InterPro" id="IPR031774">
    <property type="entry name" value="SF3A3_dom"/>
</dbReference>
<dbReference type="PANTHER" id="PTHR12786:SF2">
    <property type="entry name" value="SPLICING FACTOR 3A SUBUNIT 3"/>
    <property type="match status" value="1"/>
</dbReference>
<feature type="region of interest" description="Disordered" evidence="7">
    <location>
        <begin position="193"/>
        <end position="229"/>
    </location>
</feature>
<keyword evidence="10" id="KW-1185">Reference proteome</keyword>
<sequence>MSSCTNSNNNVFAVFYNMLGEIKQSSAHNPASNTVVRDGDSIRQLLTAVETPYIPFSGEEGFGKYLDLHEFYNRYTNSKFGRFLTYIDYLDKFPGLDDENTIPSKFKATLEYRVYIKDVLEYLISFMDRAHPLTFLDRVFKNLEEQCSSKKRPRLEVDRRDLKKEHHVEETALVEAKVRKICEMLSDTLEQTRQHVQNKQAMTDRERKTEVEDEENDVGYDNEDDDDDMEMSNPLKLPMGWDGKPIPYWLYKLHGLNQDFKCEICGDHTYSGRRDFEKHFREARHQHGMRCLGIPYTKSFHEITSIRDALNLWDHIQKNQRLSTWRPEVDEEFEDADGNIYDSKTFTYLAKQGLI</sequence>
<evidence type="ECO:0000256" key="5">
    <source>
        <dbReference type="ARBA" id="ARBA00022833"/>
    </source>
</evidence>
<comment type="subcellular location">
    <subcellularLocation>
        <location evidence="1">Nucleus</location>
    </subcellularLocation>
</comment>
<dbReference type="AlphaFoldDB" id="A0AAW1ILH4"/>
<dbReference type="PROSITE" id="PS50171">
    <property type="entry name" value="ZF_MATRIN"/>
    <property type="match status" value="1"/>
</dbReference>
<evidence type="ECO:0000259" key="8">
    <source>
        <dbReference type="PROSITE" id="PS50171"/>
    </source>
</evidence>
<proteinExistence type="inferred from homology"/>